<feature type="signal peptide" evidence="2">
    <location>
        <begin position="1"/>
        <end position="20"/>
    </location>
</feature>
<feature type="region of interest" description="Disordered" evidence="1">
    <location>
        <begin position="53"/>
        <end position="80"/>
    </location>
</feature>
<keyword evidence="4" id="KW-1185">Reference proteome</keyword>
<proteinExistence type="predicted"/>
<keyword evidence="2" id="KW-0732">Signal</keyword>
<dbReference type="GeneID" id="37023008"/>
<feature type="chain" id="PRO_5016244134" evidence="2">
    <location>
        <begin position="21"/>
        <end position="80"/>
    </location>
</feature>
<name>A0A316V8K5_9BASI</name>
<evidence type="ECO:0000313" key="3">
    <source>
        <dbReference type="EMBL" id="PWN31815.1"/>
    </source>
</evidence>
<protein>
    <submittedName>
        <fullName evidence="3">Uncharacterized protein</fullName>
    </submittedName>
</protein>
<evidence type="ECO:0000256" key="2">
    <source>
        <dbReference type="SAM" id="SignalP"/>
    </source>
</evidence>
<evidence type="ECO:0000313" key="4">
    <source>
        <dbReference type="Proteomes" id="UP000245771"/>
    </source>
</evidence>
<dbReference type="EMBL" id="KZ819607">
    <property type="protein sequence ID" value="PWN31815.1"/>
    <property type="molecule type" value="Genomic_DNA"/>
</dbReference>
<dbReference type="InParanoid" id="A0A316V8K5"/>
<dbReference type="AlphaFoldDB" id="A0A316V8K5"/>
<evidence type="ECO:0000256" key="1">
    <source>
        <dbReference type="SAM" id="MobiDB-lite"/>
    </source>
</evidence>
<organism evidence="3 4">
    <name type="scientific">Meira miltonrushii</name>
    <dbReference type="NCBI Taxonomy" id="1280837"/>
    <lineage>
        <taxon>Eukaryota</taxon>
        <taxon>Fungi</taxon>
        <taxon>Dikarya</taxon>
        <taxon>Basidiomycota</taxon>
        <taxon>Ustilaginomycotina</taxon>
        <taxon>Exobasidiomycetes</taxon>
        <taxon>Exobasidiales</taxon>
        <taxon>Brachybasidiaceae</taxon>
        <taxon>Meira</taxon>
    </lineage>
</organism>
<accession>A0A316V8K5</accession>
<feature type="compositionally biased region" description="Low complexity" evidence="1">
    <location>
        <begin position="59"/>
        <end position="72"/>
    </location>
</feature>
<reference evidence="3 4" key="1">
    <citation type="journal article" date="2018" name="Mol. Biol. Evol.">
        <title>Broad Genomic Sampling Reveals a Smut Pathogenic Ancestry of the Fungal Clade Ustilaginomycotina.</title>
        <authorList>
            <person name="Kijpornyongpan T."/>
            <person name="Mondo S.J."/>
            <person name="Barry K."/>
            <person name="Sandor L."/>
            <person name="Lee J."/>
            <person name="Lipzen A."/>
            <person name="Pangilinan J."/>
            <person name="LaButti K."/>
            <person name="Hainaut M."/>
            <person name="Henrissat B."/>
            <person name="Grigoriev I.V."/>
            <person name="Spatafora J.W."/>
            <person name="Aime M.C."/>
        </authorList>
    </citation>
    <scope>NUCLEOTIDE SEQUENCE [LARGE SCALE GENOMIC DNA]</scope>
    <source>
        <strain evidence="3 4">MCA 3882</strain>
    </source>
</reference>
<dbReference type="RefSeq" id="XP_025352117.1">
    <property type="nucleotide sequence ID" value="XM_025501227.1"/>
</dbReference>
<gene>
    <name evidence="3" type="ORF">FA14DRAFT_182604</name>
</gene>
<sequence length="80" mass="8518">MRFTTIIFSLIALNSINGWAAPLTRLNQIENPVERRAALLENMIGEADVTLVKRRGSRSRGSSSSSSSSSSGAGLCVPLP</sequence>
<dbReference type="Proteomes" id="UP000245771">
    <property type="component" value="Unassembled WGS sequence"/>
</dbReference>